<dbReference type="CDD" id="cd06142">
    <property type="entry name" value="RNaseD_exo"/>
    <property type="match status" value="1"/>
</dbReference>
<dbReference type="Pfam" id="PF00570">
    <property type="entry name" value="HRDC"/>
    <property type="match status" value="1"/>
</dbReference>
<comment type="similarity">
    <text evidence="6">Belongs to the RNase D family.</text>
</comment>
<comment type="catalytic activity">
    <reaction evidence="6">
        <text>Exonucleolytic cleavage that removes extra residues from the 3'-terminus of tRNA to produce 5'-mononucleotides.</text>
        <dbReference type="EC" id="3.1.13.5"/>
    </reaction>
</comment>
<accession>A0A1H7R0Y8</accession>
<evidence type="ECO:0000256" key="5">
    <source>
        <dbReference type="ARBA" id="ARBA00022839"/>
    </source>
</evidence>
<gene>
    <name evidence="6" type="primary">rnd</name>
    <name evidence="8" type="ORF">SAMN05216262_11337</name>
</gene>
<dbReference type="InterPro" id="IPR012337">
    <property type="entry name" value="RNaseH-like_sf"/>
</dbReference>
<protein>
    <recommendedName>
        <fullName evidence="6">Ribonuclease D</fullName>
        <shortName evidence="6">RNase D</shortName>
        <ecNumber evidence="6">3.1.13.5</ecNumber>
    </recommendedName>
</protein>
<dbReference type="Gene3D" id="3.30.420.10">
    <property type="entry name" value="Ribonuclease H-like superfamily/Ribonuclease H"/>
    <property type="match status" value="1"/>
</dbReference>
<evidence type="ECO:0000256" key="1">
    <source>
        <dbReference type="ARBA" id="ARBA00022490"/>
    </source>
</evidence>
<keyword evidence="4 6" id="KW-0378">Hydrolase</keyword>
<evidence type="ECO:0000256" key="4">
    <source>
        <dbReference type="ARBA" id="ARBA00022801"/>
    </source>
</evidence>
<evidence type="ECO:0000313" key="9">
    <source>
        <dbReference type="Proteomes" id="UP000199297"/>
    </source>
</evidence>
<feature type="domain" description="HRDC" evidence="7">
    <location>
        <begin position="214"/>
        <end position="294"/>
    </location>
</feature>
<evidence type="ECO:0000256" key="3">
    <source>
        <dbReference type="ARBA" id="ARBA00022722"/>
    </source>
</evidence>
<dbReference type="InterPro" id="IPR048579">
    <property type="entry name" value="RNAseD_HRDC_C"/>
</dbReference>
<dbReference type="EMBL" id="FOBI01000013">
    <property type="protein sequence ID" value="SEL53802.1"/>
    <property type="molecule type" value="Genomic_DNA"/>
</dbReference>
<dbReference type="Proteomes" id="UP000199297">
    <property type="component" value="Unassembled WGS sequence"/>
</dbReference>
<dbReference type="GO" id="GO:0042780">
    <property type="term" value="P:tRNA 3'-end processing"/>
    <property type="evidence" value="ECO:0007669"/>
    <property type="project" value="UniProtKB-UniRule"/>
</dbReference>
<name>A0A1H7R0Y8_9GAMM</name>
<evidence type="ECO:0000256" key="6">
    <source>
        <dbReference type="HAMAP-Rule" id="MF_01899"/>
    </source>
</evidence>
<dbReference type="InterPro" id="IPR002121">
    <property type="entry name" value="HRDC_dom"/>
</dbReference>
<organism evidence="8 9">
    <name type="scientific">Colwellia chukchiensis</name>
    <dbReference type="NCBI Taxonomy" id="641665"/>
    <lineage>
        <taxon>Bacteria</taxon>
        <taxon>Pseudomonadati</taxon>
        <taxon>Pseudomonadota</taxon>
        <taxon>Gammaproteobacteria</taxon>
        <taxon>Alteromonadales</taxon>
        <taxon>Colwelliaceae</taxon>
        <taxon>Colwellia</taxon>
    </lineage>
</organism>
<dbReference type="Gene3D" id="1.10.150.80">
    <property type="entry name" value="HRDC domain"/>
    <property type="match status" value="2"/>
</dbReference>
<dbReference type="SUPFAM" id="SSF53098">
    <property type="entry name" value="Ribonuclease H-like"/>
    <property type="match status" value="1"/>
</dbReference>
<dbReference type="GO" id="GO:0000166">
    <property type="term" value="F:nucleotide binding"/>
    <property type="evidence" value="ECO:0007669"/>
    <property type="project" value="InterPro"/>
</dbReference>
<dbReference type="STRING" id="641665.GCA_002104455_01171"/>
<dbReference type="NCBIfam" id="TIGR01388">
    <property type="entry name" value="rnd"/>
    <property type="match status" value="1"/>
</dbReference>
<dbReference type="PANTHER" id="PTHR47649">
    <property type="entry name" value="RIBONUCLEASE D"/>
    <property type="match status" value="1"/>
</dbReference>
<keyword evidence="9" id="KW-1185">Reference proteome</keyword>
<dbReference type="InterPro" id="IPR036397">
    <property type="entry name" value="RNaseH_sf"/>
</dbReference>
<dbReference type="InterPro" id="IPR006292">
    <property type="entry name" value="RNase_D"/>
</dbReference>
<comment type="function">
    <text evidence="6">Exonuclease involved in the 3' processing of various precursor tRNAs. Initiates hydrolysis at the 3'-terminus of an RNA molecule and releases 5'-mononucleotides.</text>
</comment>
<dbReference type="InterPro" id="IPR044876">
    <property type="entry name" value="HRDC_dom_sf"/>
</dbReference>
<evidence type="ECO:0000313" key="8">
    <source>
        <dbReference type="EMBL" id="SEL53802.1"/>
    </source>
</evidence>
<dbReference type="SUPFAM" id="SSF47819">
    <property type="entry name" value="HRDC-like"/>
    <property type="match status" value="2"/>
</dbReference>
<dbReference type="PROSITE" id="PS50967">
    <property type="entry name" value="HRDC"/>
    <property type="match status" value="1"/>
</dbReference>
<dbReference type="InterPro" id="IPR051086">
    <property type="entry name" value="RNase_D-like"/>
</dbReference>
<evidence type="ECO:0000256" key="2">
    <source>
        <dbReference type="ARBA" id="ARBA00022694"/>
    </source>
</evidence>
<keyword evidence="1 6" id="KW-0963">Cytoplasm</keyword>
<dbReference type="RefSeq" id="WP_233144028.1">
    <property type="nucleotide sequence ID" value="NZ_FOBI01000013.1"/>
</dbReference>
<dbReference type="Pfam" id="PF01612">
    <property type="entry name" value="DNA_pol_A_exo1"/>
    <property type="match status" value="1"/>
</dbReference>
<comment type="subcellular location">
    <subcellularLocation>
        <location evidence="6">Cytoplasm</location>
    </subcellularLocation>
</comment>
<comment type="cofactor">
    <cofactor evidence="6">
        <name>a divalent metal cation</name>
        <dbReference type="ChEBI" id="CHEBI:60240"/>
    </cofactor>
</comment>
<dbReference type="SMART" id="SM00341">
    <property type="entry name" value="HRDC"/>
    <property type="match status" value="1"/>
</dbReference>
<dbReference type="HAMAP" id="MF_01899">
    <property type="entry name" value="RNase_D"/>
    <property type="match status" value="1"/>
</dbReference>
<dbReference type="InterPro" id="IPR002562">
    <property type="entry name" value="3'-5'_exonuclease_dom"/>
</dbReference>
<keyword evidence="3 6" id="KW-0540">Nuclease</keyword>
<keyword evidence="5 6" id="KW-0269">Exonuclease</keyword>
<dbReference type="GO" id="GO:0008408">
    <property type="term" value="F:3'-5' exonuclease activity"/>
    <property type="evidence" value="ECO:0007669"/>
    <property type="project" value="InterPro"/>
</dbReference>
<dbReference type="GO" id="GO:0005737">
    <property type="term" value="C:cytoplasm"/>
    <property type="evidence" value="ECO:0007669"/>
    <property type="project" value="UniProtKB-SubCell"/>
</dbReference>
<reference evidence="9" key="1">
    <citation type="submission" date="2016-10" db="EMBL/GenBank/DDBJ databases">
        <authorList>
            <person name="Varghese N."/>
            <person name="Submissions S."/>
        </authorList>
    </citation>
    <scope>NUCLEOTIDE SEQUENCE [LARGE SCALE GENOMIC DNA]</scope>
    <source>
        <strain evidence="9">CGMCC 1.9127</strain>
    </source>
</reference>
<dbReference type="SMART" id="SM00474">
    <property type="entry name" value="35EXOc"/>
    <property type="match status" value="1"/>
</dbReference>
<dbReference type="PANTHER" id="PTHR47649:SF1">
    <property type="entry name" value="RIBONUCLEASE D"/>
    <property type="match status" value="1"/>
</dbReference>
<dbReference type="EC" id="3.1.13.5" evidence="6"/>
<dbReference type="InterPro" id="IPR010997">
    <property type="entry name" value="HRDC-like_sf"/>
</dbReference>
<evidence type="ECO:0000259" key="7">
    <source>
        <dbReference type="PROSITE" id="PS50967"/>
    </source>
</evidence>
<sequence length="385" mass="43738">MQATPKRIYVDTPALLQSVFQSFSQAKVLAIDTEFVRTRTFYPKLGLIQINDGKTLALIDPIAVPDLSLFWQLLANPNIEKVLHACSEDLEVFLCVGQCRPVNLIDSQIIMSFLGHGISMGYAAMIAHYSDIELDKSESRTDWMKRPLTEKQLSYAAGDVEHLFNIIPALKADITKAGWLAAAKEESALMIERKFTATDESQLYRNIKLAWRLNSAQLYRLQQLAIWRYQQAKQKDRPIGFIAKDHTLLGLAKVNPESVAIMAKIEGVEALDIRHKGNAMLSVLKRINAEKNVALPKAIVRLDEYPGYKQNFKKVKSYLNELSSETNLLAENLASKKQINQFLSWYYKLNGAEHHLHLVDIMRGWRKNLFGDKLLAFVENNYTAV</sequence>
<keyword evidence="2 6" id="KW-0819">tRNA processing</keyword>
<dbReference type="Pfam" id="PF21293">
    <property type="entry name" value="RNAseD_HRDC_C"/>
    <property type="match status" value="1"/>
</dbReference>
<proteinExistence type="inferred from homology"/>
<dbReference type="GO" id="GO:0003676">
    <property type="term" value="F:nucleic acid binding"/>
    <property type="evidence" value="ECO:0007669"/>
    <property type="project" value="InterPro"/>
</dbReference>
<dbReference type="AlphaFoldDB" id="A0A1H7R0Y8"/>
<dbReference type="GO" id="GO:0033890">
    <property type="term" value="F:ribonuclease D activity"/>
    <property type="evidence" value="ECO:0007669"/>
    <property type="project" value="UniProtKB-UniRule"/>
</dbReference>